<dbReference type="RefSeq" id="WP_164680334.1">
    <property type="nucleotide sequence ID" value="NZ_CP049057.1"/>
</dbReference>
<evidence type="ECO:0000313" key="3">
    <source>
        <dbReference type="EMBL" id="QIE60321.1"/>
    </source>
</evidence>
<dbReference type="KEGG" id="mgel:G5B37_12335"/>
<evidence type="ECO:0000256" key="1">
    <source>
        <dbReference type="SAM" id="MobiDB-lite"/>
    </source>
</evidence>
<dbReference type="Proteomes" id="UP000505306">
    <property type="component" value="Chromosome"/>
</dbReference>
<proteinExistence type="predicted"/>
<evidence type="ECO:0000313" key="4">
    <source>
        <dbReference type="Proteomes" id="UP000505306"/>
    </source>
</evidence>
<feature type="transmembrane region" description="Helical" evidence="2">
    <location>
        <begin position="12"/>
        <end position="33"/>
    </location>
</feature>
<dbReference type="EMBL" id="CP049057">
    <property type="protein sequence ID" value="QIE60321.1"/>
    <property type="molecule type" value="Genomic_DNA"/>
</dbReference>
<dbReference type="AlphaFoldDB" id="A0A6G6GRI8"/>
<keyword evidence="4" id="KW-1185">Reference proteome</keyword>
<gene>
    <name evidence="3" type="ORF">G5B37_12335</name>
</gene>
<name>A0A6G6GRI8_9FLAO</name>
<feature type="region of interest" description="Disordered" evidence="1">
    <location>
        <begin position="44"/>
        <end position="177"/>
    </location>
</feature>
<evidence type="ECO:0000256" key="2">
    <source>
        <dbReference type="SAM" id="Phobius"/>
    </source>
</evidence>
<protein>
    <submittedName>
        <fullName evidence="3">Energy transducer TonB</fullName>
    </submittedName>
</protein>
<feature type="compositionally biased region" description="Basic and acidic residues" evidence="1">
    <location>
        <begin position="93"/>
        <end position="129"/>
    </location>
</feature>
<organism evidence="3 4">
    <name type="scientific">Rasiella rasia</name>
    <dbReference type="NCBI Taxonomy" id="2744027"/>
    <lineage>
        <taxon>Bacteria</taxon>
        <taxon>Pseudomonadati</taxon>
        <taxon>Bacteroidota</taxon>
        <taxon>Flavobacteriia</taxon>
        <taxon>Flavobacteriales</taxon>
        <taxon>Flavobacteriaceae</taxon>
        <taxon>Rasiella</taxon>
    </lineage>
</organism>
<keyword evidence="2" id="KW-1133">Transmembrane helix</keyword>
<keyword evidence="2" id="KW-0472">Membrane</keyword>
<feature type="compositionally biased region" description="Polar residues" evidence="1">
    <location>
        <begin position="45"/>
        <end position="57"/>
    </location>
</feature>
<accession>A0A6G6GRI8</accession>
<reference evidence="3 4" key="1">
    <citation type="submission" date="2020-02" db="EMBL/GenBank/DDBJ databases">
        <title>Complete genome sequence of Flavobacteriaceae bacterium.</title>
        <authorList>
            <person name="Kim S.-J."/>
            <person name="Kim Y.-S."/>
            <person name="Kim K.-H."/>
        </authorList>
    </citation>
    <scope>NUCLEOTIDE SEQUENCE [LARGE SCALE GENOMIC DNA]</scope>
    <source>
        <strain evidence="3 4">RR4-40</strain>
    </source>
</reference>
<sequence>MLDTKHKKKSMTITVILHVILLILLFYVGMTYLDPPPENGIAVNFGTTDTGSGNIQPTEPIKSAPKETTPPPVTQPKSEIKEEVITQDSEDAPVIKKEEKKKVQTETPKKVVPKKETPKVIEKTPDKSTKNALDNLINGPKSEGTAKGSEGDDKTGGGDKGNPNGDPNAQSYYGTGKGLDGDGNYLLGGRKPLNKPRNPQECNEAGKVVVSIEVDRNGNVTSAKPGVRGTTNNTRCLLDKAKENAMATRFNSDTKAPAKQIGKIIYNFTLSQ</sequence>
<keyword evidence="2" id="KW-0812">Transmembrane</keyword>